<organism evidence="2 3">
    <name type="scientific">Rosa chinensis</name>
    <name type="common">China rose</name>
    <dbReference type="NCBI Taxonomy" id="74649"/>
    <lineage>
        <taxon>Eukaryota</taxon>
        <taxon>Viridiplantae</taxon>
        <taxon>Streptophyta</taxon>
        <taxon>Embryophyta</taxon>
        <taxon>Tracheophyta</taxon>
        <taxon>Spermatophyta</taxon>
        <taxon>Magnoliopsida</taxon>
        <taxon>eudicotyledons</taxon>
        <taxon>Gunneridae</taxon>
        <taxon>Pentapetalae</taxon>
        <taxon>rosids</taxon>
        <taxon>fabids</taxon>
        <taxon>Rosales</taxon>
        <taxon>Rosaceae</taxon>
        <taxon>Rosoideae</taxon>
        <taxon>Rosoideae incertae sedis</taxon>
        <taxon>Rosa</taxon>
    </lineage>
</organism>
<sequence length="333" mass="37433">MRSNEAPALILLFRVVHSQAIEFVNSSHILQGPNREAFRTSATSHAGVHLCPLMHNSVFKYYICLLKQRMEFPWNYMPYTKLAIFLSWIIKTRSCFKEVANIDTTLHPTVGVFYAANNSSTGTDSEKSERDLLGDIIKTLLYVISEIIHVASDNLDSFSAYLQPSRYDRDTSITAELSNGNCSDSQYICGIARLVLGLASSVGAMYRAGVDDAIFNINKVMVSWVLHMNRLVQGSFHHLIQWGITLEFVSTISIYGCFFYNNLGAALDNIMALQLVNIVDCALGTSLNAFDRYWDKMFLLLAVSAVSEPQKPKMTFGDLDNEARTKFRKTFQA</sequence>
<dbReference type="Gramene" id="PRQ45283">
    <property type="protein sequence ID" value="PRQ45283"/>
    <property type="gene ID" value="RchiOBHm_Chr3g0488481"/>
</dbReference>
<feature type="signal peptide" evidence="1">
    <location>
        <begin position="1"/>
        <end position="20"/>
    </location>
</feature>
<dbReference type="AlphaFoldDB" id="A0A2P6RFR4"/>
<evidence type="ECO:0000313" key="3">
    <source>
        <dbReference type="Proteomes" id="UP000238479"/>
    </source>
</evidence>
<protein>
    <submittedName>
        <fullName evidence="2">Uncharacterized protein</fullName>
    </submittedName>
</protein>
<gene>
    <name evidence="2" type="ORF">RchiOBHm_Chr3g0488481</name>
</gene>
<keyword evidence="1" id="KW-0732">Signal</keyword>
<comment type="caution">
    <text evidence="2">The sequence shown here is derived from an EMBL/GenBank/DDBJ whole genome shotgun (WGS) entry which is preliminary data.</text>
</comment>
<name>A0A2P6RFR4_ROSCH</name>
<evidence type="ECO:0000256" key="1">
    <source>
        <dbReference type="SAM" id="SignalP"/>
    </source>
</evidence>
<keyword evidence="3" id="KW-1185">Reference proteome</keyword>
<proteinExistence type="predicted"/>
<dbReference type="Proteomes" id="UP000238479">
    <property type="component" value="Chromosome 3"/>
</dbReference>
<feature type="chain" id="PRO_5015110215" evidence="1">
    <location>
        <begin position="21"/>
        <end position="333"/>
    </location>
</feature>
<accession>A0A2P6RFR4</accession>
<reference evidence="2 3" key="1">
    <citation type="journal article" date="2018" name="Nat. Genet.">
        <title>The Rosa genome provides new insights in the design of modern roses.</title>
        <authorList>
            <person name="Bendahmane M."/>
        </authorList>
    </citation>
    <scope>NUCLEOTIDE SEQUENCE [LARGE SCALE GENOMIC DNA]</scope>
    <source>
        <strain evidence="3">cv. Old Blush</strain>
    </source>
</reference>
<evidence type="ECO:0000313" key="2">
    <source>
        <dbReference type="EMBL" id="PRQ45283.1"/>
    </source>
</evidence>
<dbReference type="EMBL" id="PDCK01000041">
    <property type="protein sequence ID" value="PRQ45283.1"/>
    <property type="molecule type" value="Genomic_DNA"/>
</dbReference>